<dbReference type="InterPro" id="IPR014247">
    <property type="entry name" value="Spore_lipoprot_YhcN/YlaJ"/>
</dbReference>
<evidence type="ECO:0000313" key="3">
    <source>
        <dbReference type="EMBL" id="OEF99289.1"/>
    </source>
</evidence>
<dbReference type="STRING" id="337097.BHF71_09200"/>
<accession>A0A1D2YUC2</accession>
<feature type="chain" id="PRO_5038500042" description="YhcN/YlaJ family sporulation lipoprotein" evidence="2">
    <location>
        <begin position="20"/>
        <end position="200"/>
    </location>
</feature>
<evidence type="ECO:0000313" key="4">
    <source>
        <dbReference type="Proteomes" id="UP000243739"/>
    </source>
</evidence>
<dbReference type="GO" id="GO:0030435">
    <property type="term" value="P:sporulation resulting in formation of a cellular spore"/>
    <property type="evidence" value="ECO:0007669"/>
    <property type="project" value="InterPro"/>
</dbReference>
<evidence type="ECO:0008006" key="5">
    <source>
        <dbReference type="Google" id="ProtNLM"/>
    </source>
</evidence>
<feature type="region of interest" description="Disordered" evidence="1">
    <location>
        <begin position="23"/>
        <end position="55"/>
    </location>
</feature>
<dbReference type="RefSeq" id="WP_069656841.1">
    <property type="nucleotide sequence ID" value="NZ_MIJF01000025.1"/>
</dbReference>
<name>A0A1D2YUC2_9BACI</name>
<evidence type="ECO:0000256" key="2">
    <source>
        <dbReference type="SAM" id="SignalP"/>
    </source>
</evidence>
<dbReference type="NCBIfam" id="TIGR02898">
    <property type="entry name" value="spore_YhcN_YlaJ"/>
    <property type="match status" value="1"/>
</dbReference>
<dbReference type="AlphaFoldDB" id="A0A1D2YUC2"/>
<dbReference type="PROSITE" id="PS51257">
    <property type="entry name" value="PROKAR_LIPOPROTEIN"/>
    <property type="match status" value="1"/>
</dbReference>
<gene>
    <name evidence="3" type="ORF">BHF71_09200</name>
</gene>
<dbReference type="EMBL" id="MIJF01000025">
    <property type="protein sequence ID" value="OEF99289.1"/>
    <property type="molecule type" value="Genomic_DNA"/>
</dbReference>
<comment type="caution">
    <text evidence="3">The sequence shown here is derived from an EMBL/GenBank/DDBJ whole genome shotgun (WGS) entry which is preliminary data.</text>
</comment>
<feature type="compositionally biased region" description="Basic and acidic residues" evidence="1">
    <location>
        <begin position="186"/>
        <end position="200"/>
    </location>
</feature>
<feature type="region of interest" description="Disordered" evidence="1">
    <location>
        <begin position="164"/>
        <end position="200"/>
    </location>
</feature>
<dbReference type="Proteomes" id="UP000243739">
    <property type="component" value="Unassembled WGS sequence"/>
</dbReference>
<proteinExistence type="predicted"/>
<sequence>MFKKLIVTVLFLAAILSGCQVTNKPPANESAPPNKMIKQSENVPQTAPEPKRNRNPEAVAHRLASLAVRIPQVNDATVIVFGKYAIVGIDVDANLDRSRVGTIKYSVAEALKEDPLGANTLVTSDPDIVQRIREINADIKKGHPIRGFAEELSDIVARIMPLAPKNVEKKEEPPSKKNQKQLNQTKDPKATRKDLFQPKK</sequence>
<protein>
    <recommendedName>
        <fullName evidence="5">YhcN/YlaJ family sporulation lipoprotein</fullName>
    </recommendedName>
</protein>
<feature type="signal peptide" evidence="2">
    <location>
        <begin position="1"/>
        <end position="19"/>
    </location>
</feature>
<organism evidence="3 4">
    <name type="scientific">Vulcanibacillus modesticaldus</name>
    <dbReference type="NCBI Taxonomy" id="337097"/>
    <lineage>
        <taxon>Bacteria</taxon>
        <taxon>Bacillati</taxon>
        <taxon>Bacillota</taxon>
        <taxon>Bacilli</taxon>
        <taxon>Bacillales</taxon>
        <taxon>Bacillaceae</taxon>
        <taxon>Vulcanibacillus</taxon>
    </lineage>
</organism>
<dbReference type="InterPro" id="IPR019076">
    <property type="entry name" value="Spore_lipoprot_YhcN/YlaJ-like"/>
</dbReference>
<keyword evidence="2" id="KW-0732">Signal</keyword>
<feature type="compositionally biased region" description="Basic and acidic residues" evidence="1">
    <location>
        <begin position="166"/>
        <end position="175"/>
    </location>
</feature>
<evidence type="ECO:0000256" key="1">
    <source>
        <dbReference type="SAM" id="MobiDB-lite"/>
    </source>
</evidence>
<keyword evidence="4" id="KW-1185">Reference proteome</keyword>
<dbReference type="Pfam" id="PF09580">
    <property type="entry name" value="Spore_YhcN_YlaJ"/>
    <property type="match status" value="1"/>
</dbReference>
<dbReference type="OrthoDB" id="2381329at2"/>
<reference evidence="3 4" key="1">
    <citation type="submission" date="2016-09" db="EMBL/GenBank/DDBJ databases">
        <title>Draft genome sequence for the type strain of Vulcanibacillus modesticaldus BR, a strictly anaerobic, moderately thermophilic, and nitrate-reducing bacterium from deep sea-hydrothermal vents of the Mid-Atlantic Ridge.</title>
        <authorList>
            <person name="Abin C.A."/>
            <person name="Hollibaugh J.T."/>
        </authorList>
    </citation>
    <scope>NUCLEOTIDE SEQUENCE [LARGE SCALE GENOMIC DNA]</scope>
    <source>
        <strain evidence="3 4">BR</strain>
    </source>
</reference>